<evidence type="ECO:0000256" key="1">
    <source>
        <dbReference type="SAM" id="MobiDB-lite"/>
    </source>
</evidence>
<keyword evidence="2" id="KW-0472">Membrane</keyword>
<accession>A0ABW3BCB0</accession>
<comment type="caution">
    <text evidence="3">The sequence shown here is derived from an EMBL/GenBank/DDBJ whole genome shotgun (WGS) entry which is preliminary data.</text>
</comment>
<feature type="non-terminal residue" evidence="3">
    <location>
        <position position="1"/>
    </location>
</feature>
<evidence type="ECO:0008006" key="5">
    <source>
        <dbReference type="Google" id="ProtNLM"/>
    </source>
</evidence>
<evidence type="ECO:0000313" key="3">
    <source>
        <dbReference type="EMBL" id="MFD0799994.1"/>
    </source>
</evidence>
<feature type="transmembrane region" description="Helical" evidence="2">
    <location>
        <begin position="33"/>
        <end position="59"/>
    </location>
</feature>
<proteinExistence type="predicted"/>
<organism evidence="3 4">
    <name type="scientific">Streptomonospora algeriensis</name>
    <dbReference type="NCBI Taxonomy" id="995084"/>
    <lineage>
        <taxon>Bacteria</taxon>
        <taxon>Bacillati</taxon>
        <taxon>Actinomycetota</taxon>
        <taxon>Actinomycetes</taxon>
        <taxon>Streptosporangiales</taxon>
        <taxon>Nocardiopsidaceae</taxon>
        <taxon>Streptomonospora</taxon>
    </lineage>
</organism>
<gene>
    <name evidence="3" type="ORF">ACFQZU_01500</name>
</gene>
<keyword evidence="2" id="KW-1133">Transmembrane helix</keyword>
<evidence type="ECO:0000313" key="4">
    <source>
        <dbReference type="Proteomes" id="UP001596956"/>
    </source>
</evidence>
<protein>
    <recommendedName>
        <fullName evidence="5">MFS transporter</fullName>
    </recommendedName>
</protein>
<dbReference type="Proteomes" id="UP001596956">
    <property type="component" value="Unassembled WGS sequence"/>
</dbReference>
<keyword evidence="4" id="KW-1185">Reference proteome</keyword>
<feature type="region of interest" description="Disordered" evidence="1">
    <location>
        <begin position="63"/>
        <end position="111"/>
    </location>
</feature>
<keyword evidence="2" id="KW-0812">Transmembrane</keyword>
<feature type="compositionally biased region" description="Low complexity" evidence="1">
    <location>
        <begin position="89"/>
        <end position="111"/>
    </location>
</feature>
<evidence type="ECO:0000256" key="2">
    <source>
        <dbReference type="SAM" id="Phobius"/>
    </source>
</evidence>
<dbReference type="EMBL" id="JBHTHR010000014">
    <property type="protein sequence ID" value="MFD0799994.1"/>
    <property type="molecule type" value="Genomic_DNA"/>
</dbReference>
<sequence length="111" mass="10864">AASRDSLASAAAASAELPAETAAQLLAPAREAFALGLNAAALVGAIVMGVFGAVAIMLLRNERSADPEPTGVPEAAAVRHTPRTEAEEAASTTSSPGRRPPSCSGASPASG</sequence>
<name>A0ABW3BCB0_9ACTN</name>
<reference evidence="4" key="1">
    <citation type="journal article" date="2019" name="Int. J. Syst. Evol. Microbiol.">
        <title>The Global Catalogue of Microorganisms (GCM) 10K type strain sequencing project: providing services to taxonomists for standard genome sequencing and annotation.</title>
        <authorList>
            <consortium name="The Broad Institute Genomics Platform"/>
            <consortium name="The Broad Institute Genome Sequencing Center for Infectious Disease"/>
            <person name="Wu L."/>
            <person name="Ma J."/>
        </authorList>
    </citation>
    <scope>NUCLEOTIDE SEQUENCE [LARGE SCALE GENOMIC DNA]</scope>
    <source>
        <strain evidence="4">CCUG 63369</strain>
    </source>
</reference>